<dbReference type="RefSeq" id="WP_233622517.1">
    <property type="nucleotide sequence ID" value="NZ_CACRTI010000002.1"/>
</dbReference>
<dbReference type="EMBL" id="CACRTI010000002">
    <property type="protein sequence ID" value="VYS87598.1"/>
    <property type="molecule type" value="Genomic_DNA"/>
</dbReference>
<proteinExistence type="predicted"/>
<reference evidence="1" key="1">
    <citation type="submission" date="2019-11" db="EMBL/GenBank/DDBJ databases">
        <authorList>
            <person name="Feng L."/>
        </authorList>
    </citation>
    <scope>NUCLEOTIDE SEQUENCE</scope>
    <source>
        <strain evidence="1">CAmalonaticusLFYP1</strain>
    </source>
</reference>
<organism evidence="1">
    <name type="scientific">Citrobacter amalonaticus</name>
    <dbReference type="NCBI Taxonomy" id="35703"/>
    <lineage>
        <taxon>Bacteria</taxon>
        <taxon>Pseudomonadati</taxon>
        <taxon>Pseudomonadota</taxon>
        <taxon>Gammaproteobacteria</taxon>
        <taxon>Enterobacterales</taxon>
        <taxon>Enterobacteriaceae</taxon>
        <taxon>Citrobacter</taxon>
    </lineage>
</organism>
<accession>A0A6N2S4A9</accession>
<dbReference type="AlphaFoldDB" id="A0A6N2S4A9"/>
<gene>
    <name evidence="1" type="ORF">CALFYP1_01915</name>
</gene>
<name>A0A6N2S4A9_CITAM</name>
<evidence type="ECO:0000313" key="1">
    <source>
        <dbReference type="EMBL" id="VYS87598.1"/>
    </source>
</evidence>
<protein>
    <submittedName>
        <fullName evidence="1">Uncharacterized protein</fullName>
    </submittedName>
</protein>
<sequence length="80" mass="8791">MQKSKPGRMIEIRVNGALFTAIKTETAVAADYISFMEAVTKALMDPEKLECEANASGKTILHPDFKTFGSMTISNPRDPQ</sequence>